<dbReference type="GeneID" id="20811638"/>
<dbReference type="AlphaFoldDB" id="W4GAZ7"/>
<protein>
    <submittedName>
        <fullName evidence="1">Uncharacterized protein</fullName>
    </submittedName>
</protein>
<sequence length="364" mass="40613">MNSDIQRLVFSGKREDFQTWMDAFRGELQKRWLKARIDAQNAKRAVCDVSYESWLTGVPDALPDTLTQESLQEATLLRDLQNVEIRSLLSKSLPKSYLNQLNVSLIDPAVTVTEIWRMLERDFGESSATGVIGLLTKFVGTLTSDYRHVGDHFKAMSALRNRINAQSVKCFGEPIVSEQLVGALFLSLLPQQYFGSSVKFTKDSFTMDKVFQLVVNTFGSKSKRDILSMSTGFGKSLNKYEFPVGQILANERKRKPDGGQNECFYCNGKYNEGAKVHIKKDCPKRKEDFAKGYYRTSIFKAAKSGPAKVAAVRATRSEVAVGQVEVATPSGGDRTATDMEEAAASLDDLTMQLEYADDCRHGQC</sequence>
<gene>
    <name evidence="1" type="ORF">H257_09642</name>
</gene>
<evidence type="ECO:0000313" key="1">
    <source>
        <dbReference type="EMBL" id="ETV76108.1"/>
    </source>
</evidence>
<name>W4GAZ7_APHAT</name>
<organism evidence="1">
    <name type="scientific">Aphanomyces astaci</name>
    <name type="common">Crayfish plague agent</name>
    <dbReference type="NCBI Taxonomy" id="112090"/>
    <lineage>
        <taxon>Eukaryota</taxon>
        <taxon>Sar</taxon>
        <taxon>Stramenopiles</taxon>
        <taxon>Oomycota</taxon>
        <taxon>Saprolegniomycetes</taxon>
        <taxon>Saprolegniales</taxon>
        <taxon>Verrucalvaceae</taxon>
        <taxon>Aphanomyces</taxon>
    </lineage>
</organism>
<dbReference type="VEuPathDB" id="FungiDB:H257_09642"/>
<accession>W4GAZ7</accession>
<dbReference type="RefSeq" id="XP_009834233.1">
    <property type="nucleotide sequence ID" value="XM_009835931.1"/>
</dbReference>
<dbReference type="OrthoDB" id="118349at2759"/>
<proteinExistence type="predicted"/>
<reference evidence="1" key="1">
    <citation type="submission" date="2013-12" db="EMBL/GenBank/DDBJ databases">
        <title>The Genome Sequence of Aphanomyces astaci APO3.</title>
        <authorList>
            <consortium name="The Broad Institute Genomics Platform"/>
            <person name="Russ C."/>
            <person name="Tyler B."/>
            <person name="van West P."/>
            <person name="Dieguez-Uribeondo J."/>
            <person name="Young S.K."/>
            <person name="Zeng Q."/>
            <person name="Gargeya S."/>
            <person name="Fitzgerald M."/>
            <person name="Abouelleil A."/>
            <person name="Alvarado L."/>
            <person name="Chapman S.B."/>
            <person name="Gainer-Dewar J."/>
            <person name="Goldberg J."/>
            <person name="Griggs A."/>
            <person name="Gujja S."/>
            <person name="Hansen M."/>
            <person name="Howarth C."/>
            <person name="Imamovic A."/>
            <person name="Ireland A."/>
            <person name="Larimer J."/>
            <person name="McCowan C."/>
            <person name="Murphy C."/>
            <person name="Pearson M."/>
            <person name="Poon T.W."/>
            <person name="Priest M."/>
            <person name="Roberts A."/>
            <person name="Saif S."/>
            <person name="Shea T."/>
            <person name="Sykes S."/>
            <person name="Wortman J."/>
            <person name="Nusbaum C."/>
            <person name="Birren B."/>
        </authorList>
    </citation>
    <scope>NUCLEOTIDE SEQUENCE [LARGE SCALE GENOMIC DNA]</scope>
    <source>
        <strain evidence="1">APO3</strain>
    </source>
</reference>
<dbReference type="EMBL" id="KI913137">
    <property type="protein sequence ID" value="ETV76108.1"/>
    <property type="molecule type" value="Genomic_DNA"/>
</dbReference>